<sequence>MATVAVTINWLFIFIPVAIMLEYGWPGAHTWIFFAACLAIIPIARLIVEGTEHIASRTGDAVGGLLNATFGNAPELIIAVVALRAGLFDMVRASLIGAILANLLLALGVAFLLGGLRYHTQEYNPGATRVYSSMMLIAVISLVVPSTFSRFFSSEATMRQEQLLNLGVAVVLLIAYGLYLLFMLKTHPEFFSAAGDQEERHGERTQWGLPRAGGSLLIASVLAAWMSEILVGAAEGTGKSLGMSQTFIGMVLLAIVGGAAESGSAIAMARKNKIDLTMGIALGSCIQIALFVAPALVLVSYAVAPQPLKLSFGRAEIGSMFLAVLIGAMVSGDGRSNWYKGVQLITVYVIMAFLFYFLPETASR</sequence>
<keyword evidence="6 9" id="KW-1133">Transmembrane helix</keyword>
<evidence type="ECO:0000256" key="5">
    <source>
        <dbReference type="ARBA" id="ARBA00022837"/>
    </source>
</evidence>
<dbReference type="GO" id="GO:0016020">
    <property type="term" value="C:membrane"/>
    <property type="evidence" value="ECO:0007669"/>
    <property type="project" value="InterPro"/>
</dbReference>
<keyword evidence="2 9" id="KW-0813">Transport</keyword>
<evidence type="ECO:0000256" key="8">
    <source>
        <dbReference type="ARBA" id="ARBA00023136"/>
    </source>
</evidence>
<feature type="transmembrane region" description="Helical" evidence="9">
    <location>
        <begin position="280"/>
        <end position="303"/>
    </location>
</feature>
<feature type="transmembrane region" description="Helical" evidence="9">
    <location>
        <begin position="315"/>
        <end position="332"/>
    </location>
</feature>
<protein>
    <recommendedName>
        <fullName evidence="9">Ca(2+)/H(+) antiporter</fullName>
    </recommendedName>
</protein>
<dbReference type="PANTHER" id="PTHR31503:SF22">
    <property type="entry name" value="VACUOLAR CALCIUM ION TRANSPORTER"/>
    <property type="match status" value="1"/>
</dbReference>
<dbReference type="GO" id="GO:0015369">
    <property type="term" value="F:calcium:proton antiporter activity"/>
    <property type="evidence" value="ECO:0007669"/>
    <property type="project" value="UniProtKB-UniRule"/>
</dbReference>
<keyword evidence="8 9" id="KW-0472">Membrane</keyword>
<comment type="similarity">
    <text evidence="9">Belongs to the Ca(2+):cation antiporter (CaCA) (TC 2.A.19) family.</text>
</comment>
<feature type="transmembrane region" description="Helical" evidence="9">
    <location>
        <begin position="163"/>
        <end position="182"/>
    </location>
</feature>
<dbReference type="InterPro" id="IPR004798">
    <property type="entry name" value="CAX-like"/>
</dbReference>
<dbReference type="Proteomes" id="UP001197609">
    <property type="component" value="Unassembled WGS sequence"/>
</dbReference>
<evidence type="ECO:0000313" key="11">
    <source>
        <dbReference type="EMBL" id="MBZ0160778.1"/>
    </source>
</evidence>
<keyword evidence="4 9" id="KW-0812">Transmembrane</keyword>
<evidence type="ECO:0000256" key="6">
    <source>
        <dbReference type="ARBA" id="ARBA00022989"/>
    </source>
</evidence>
<dbReference type="PANTHER" id="PTHR31503">
    <property type="entry name" value="VACUOLAR CALCIUM ION TRANSPORTER"/>
    <property type="match status" value="1"/>
</dbReference>
<keyword evidence="9" id="KW-0050">Antiport</keyword>
<comment type="function">
    <text evidence="9">Ca(+)/H(+) antiporter that extrudes calcium in exchange for external protons.</text>
</comment>
<keyword evidence="3 9" id="KW-0109">Calcium transport</keyword>
<feature type="transmembrane region" description="Helical" evidence="9">
    <location>
        <begin position="31"/>
        <end position="48"/>
    </location>
</feature>
<proteinExistence type="inferred from homology"/>
<feature type="transmembrane region" description="Helical" evidence="9">
    <location>
        <begin position="246"/>
        <end position="268"/>
    </location>
</feature>
<keyword evidence="7 9" id="KW-0406">Ion transport</keyword>
<reference evidence="11 12" key="1">
    <citation type="journal article" date="2021" name="bioRxiv">
        <title>Unraveling nitrogen, sulfur and carbon metabolic pathways and microbial community transcriptional responses to substrate deprivation and toxicity stresses in a bioreactor mimicking anoxic brackish coastal sediment conditions.</title>
        <authorList>
            <person name="Martins P.D."/>
            <person name="Echeveste M.J."/>
            <person name="Arshad A."/>
            <person name="Kurth J."/>
            <person name="Ouboter H."/>
            <person name="Jetten M.S.M."/>
            <person name="Welte C.U."/>
        </authorList>
    </citation>
    <scope>NUCLEOTIDE SEQUENCE [LARGE SCALE GENOMIC DNA]</scope>
    <source>
        <strain evidence="11">MAG_38</strain>
    </source>
</reference>
<feature type="transmembrane region" description="Helical" evidence="9">
    <location>
        <begin position="338"/>
        <end position="358"/>
    </location>
</feature>
<dbReference type="InterPro" id="IPR004837">
    <property type="entry name" value="NaCa_Exmemb"/>
</dbReference>
<name>A0AAJ1AKH3_9BACT</name>
<evidence type="ECO:0000256" key="1">
    <source>
        <dbReference type="ARBA" id="ARBA00004127"/>
    </source>
</evidence>
<dbReference type="GO" id="GO:0006874">
    <property type="term" value="P:intracellular calcium ion homeostasis"/>
    <property type="evidence" value="ECO:0007669"/>
    <property type="project" value="TreeGrafter"/>
</dbReference>
<accession>A0AAJ1AKH3</accession>
<evidence type="ECO:0000256" key="4">
    <source>
        <dbReference type="ARBA" id="ARBA00022692"/>
    </source>
</evidence>
<feature type="transmembrane region" description="Helical" evidence="9">
    <location>
        <begin position="212"/>
        <end position="234"/>
    </location>
</feature>
<feature type="domain" description="Sodium/calcium exchanger membrane region" evidence="10">
    <location>
        <begin position="30"/>
        <end position="184"/>
    </location>
</feature>
<feature type="transmembrane region" description="Helical" evidence="9">
    <location>
        <begin position="130"/>
        <end position="151"/>
    </location>
</feature>
<gene>
    <name evidence="11" type="primary">cax</name>
    <name evidence="11" type="ORF">K8G79_11695</name>
</gene>
<dbReference type="InterPro" id="IPR004713">
    <property type="entry name" value="CaH_exchang"/>
</dbReference>
<evidence type="ECO:0000259" key="10">
    <source>
        <dbReference type="Pfam" id="PF01699"/>
    </source>
</evidence>
<dbReference type="NCBIfam" id="TIGR00378">
    <property type="entry name" value="cax"/>
    <property type="match status" value="1"/>
</dbReference>
<evidence type="ECO:0000313" key="12">
    <source>
        <dbReference type="Proteomes" id="UP001197609"/>
    </source>
</evidence>
<comment type="caution">
    <text evidence="11">The sequence shown here is derived from an EMBL/GenBank/DDBJ whole genome shotgun (WGS) entry which is preliminary data.</text>
</comment>
<organism evidence="11 12">
    <name type="scientific">Candidatus Methylomirabilis tolerans</name>
    <dbReference type="NCBI Taxonomy" id="3123416"/>
    <lineage>
        <taxon>Bacteria</taxon>
        <taxon>Candidatus Methylomirabilota</taxon>
        <taxon>Candidatus Methylomirabilia</taxon>
        <taxon>Candidatus Methylomirabilales</taxon>
        <taxon>Candidatus Methylomirabilaceae</taxon>
        <taxon>Candidatus Methylomirabilis</taxon>
    </lineage>
</organism>
<dbReference type="EMBL" id="JAIOIU010000147">
    <property type="protein sequence ID" value="MBZ0160778.1"/>
    <property type="molecule type" value="Genomic_DNA"/>
</dbReference>
<comment type="caution">
    <text evidence="9">Lacks conserved residue(s) required for the propagation of feature annotation.</text>
</comment>
<evidence type="ECO:0000256" key="9">
    <source>
        <dbReference type="RuleBase" id="RU365028"/>
    </source>
</evidence>
<dbReference type="AlphaFoldDB" id="A0AAJ1AKH3"/>
<dbReference type="Gene3D" id="1.20.1420.30">
    <property type="entry name" value="NCX, central ion-binding region"/>
    <property type="match status" value="1"/>
</dbReference>
<dbReference type="GO" id="GO:0012505">
    <property type="term" value="C:endomembrane system"/>
    <property type="evidence" value="ECO:0007669"/>
    <property type="project" value="UniProtKB-SubCell"/>
</dbReference>
<dbReference type="Pfam" id="PF01699">
    <property type="entry name" value="Na_Ca_ex"/>
    <property type="match status" value="2"/>
</dbReference>
<feature type="domain" description="Sodium/calcium exchanger membrane region" evidence="10">
    <location>
        <begin position="216"/>
        <end position="356"/>
    </location>
</feature>
<dbReference type="InterPro" id="IPR044880">
    <property type="entry name" value="NCX_ion-bd_dom_sf"/>
</dbReference>
<evidence type="ECO:0000256" key="2">
    <source>
        <dbReference type="ARBA" id="ARBA00022448"/>
    </source>
</evidence>
<evidence type="ECO:0000256" key="3">
    <source>
        <dbReference type="ARBA" id="ARBA00022568"/>
    </source>
</evidence>
<feature type="transmembrane region" description="Helical" evidence="9">
    <location>
        <begin position="93"/>
        <end position="118"/>
    </location>
</feature>
<evidence type="ECO:0000256" key="7">
    <source>
        <dbReference type="ARBA" id="ARBA00023065"/>
    </source>
</evidence>
<keyword evidence="5 9" id="KW-0106">Calcium</keyword>
<feature type="transmembrane region" description="Helical" evidence="9">
    <location>
        <begin position="7"/>
        <end position="25"/>
    </location>
</feature>
<comment type="subcellular location">
    <subcellularLocation>
        <location evidence="1">Endomembrane system</location>
        <topology evidence="1">Multi-pass membrane protein</topology>
    </subcellularLocation>
</comment>